<proteinExistence type="predicted"/>
<organism evidence="1 2">
    <name type="scientific">Candidatus Niyogibacteria bacterium RIFCSPLOWO2_02_FULL_45_13</name>
    <dbReference type="NCBI Taxonomy" id="1801725"/>
    <lineage>
        <taxon>Bacteria</taxon>
        <taxon>Candidatus Niyogiibacteriota</taxon>
    </lineage>
</organism>
<accession>A0A1G2EZK4</accession>
<name>A0A1G2EZK4_9BACT</name>
<dbReference type="Gene3D" id="6.10.30.10">
    <property type="match status" value="1"/>
</dbReference>
<evidence type="ECO:0000313" key="2">
    <source>
        <dbReference type="Proteomes" id="UP000178428"/>
    </source>
</evidence>
<evidence type="ECO:0000313" key="1">
    <source>
        <dbReference type="EMBL" id="OGZ30771.1"/>
    </source>
</evidence>
<dbReference type="SUPFAM" id="SSF50249">
    <property type="entry name" value="Nucleic acid-binding proteins"/>
    <property type="match status" value="1"/>
</dbReference>
<comment type="caution">
    <text evidence="1">The sequence shown here is derived from an EMBL/GenBank/DDBJ whole genome shotgun (WGS) entry which is preliminary data.</text>
</comment>
<dbReference type="Proteomes" id="UP000178428">
    <property type="component" value="Unassembled WGS sequence"/>
</dbReference>
<dbReference type="EMBL" id="MHMR01000015">
    <property type="protein sequence ID" value="OGZ30771.1"/>
    <property type="molecule type" value="Genomic_DNA"/>
</dbReference>
<sequence>MANNKKNWVIPESMWPEKNIERVRGRDGKDYLVQNDVMFTGVKHTRGEFSRFFIELCDNARILAHRCPRCRKIIVPPSEQRCPQCNFVEMVEEYVRDVGVMVATPVITAFPPSRFKEEIPFGSGYVFLETNGGGLTDQALAVRVKTTAGSIRPGIFTRGTPVKIVFCHERLGEILDVFAVPQSELTPEQIARSPLFEYSLVWTDAAKLAASDEPVFKETLERCVRLFCQLRDKISLSSRARENLKGWLRVVDIKTPGGSFQLRFYTESFVVTRNPENDVQLTFIINEPELLLNWLEDSMKGENEKLESPALTDLVLEGKIIMDKPELETINRLDRIPRSLRRDRVI</sequence>
<protein>
    <recommendedName>
        <fullName evidence="3">DUF35 domain-containing protein</fullName>
    </recommendedName>
</protein>
<gene>
    <name evidence="1" type="ORF">A3J00_03950</name>
</gene>
<dbReference type="AlphaFoldDB" id="A0A1G2EZK4"/>
<reference evidence="1 2" key="1">
    <citation type="journal article" date="2016" name="Nat. Commun.">
        <title>Thousands of microbial genomes shed light on interconnected biogeochemical processes in an aquifer system.</title>
        <authorList>
            <person name="Anantharaman K."/>
            <person name="Brown C.T."/>
            <person name="Hug L.A."/>
            <person name="Sharon I."/>
            <person name="Castelle C.J."/>
            <person name="Probst A.J."/>
            <person name="Thomas B.C."/>
            <person name="Singh A."/>
            <person name="Wilkins M.J."/>
            <person name="Karaoz U."/>
            <person name="Brodie E.L."/>
            <person name="Williams K.H."/>
            <person name="Hubbard S.S."/>
            <person name="Banfield J.F."/>
        </authorList>
    </citation>
    <scope>NUCLEOTIDE SEQUENCE [LARGE SCALE GENOMIC DNA]</scope>
</reference>
<dbReference type="STRING" id="1801725.A3J00_03950"/>
<evidence type="ECO:0008006" key="3">
    <source>
        <dbReference type="Google" id="ProtNLM"/>
    </source>
</evidence>
<dbReference type="InterPro" id="IPR012340">
    <property type="entry name" value="NA-bd_OB-fold"/>
</dbReference>